<dbReference type="GeneID" id="98064407"/>
<dbReference type="PROSITE" id="PS00108">
    <property type="entry name" value="PROTEIN_KINASE_ST"/>
    <property type="match status" value="1"/>
</dbReference>
<dbReference type="CDD" id="cd14014">
    <property type="entry name" value="STKc_PknB_like"/>
    <property type="match status" value="1"/>
</dbReference>
<name>A0AAX0WXI5_9GAMM</name>
<dbReference type="AlphaFoldDB" id="A0AAX0WXI5"/>
<dbReference type="GO" id="GO:0005524">
    <property type="term" value="F:ATP binding"/>
    <property type="evidence" value="ECO:0007669"/>
    <property type="project" value="UniProtKB-UniRule"/>
</dbReference>
<keyword evidence="6" id="KW-1185">Reference proteome</keyword>
<protein>
    <submittedName>
        <fullName evidence="5">Serine/threonine protein kinase</fullName>
    </submittedName>
</protein>
<dbReference type="PANTHER" id="PTHR44167:SF24">
    <property type="entry name" value="SERINE_THREONINE-PROTEIN KINASE CHK2"/>
    <property type="match status" value="1"/>
</dbReference>
<keyword evidence="2 3" id="KW-0067">ATP-binding</keyword>
<keyword evidence="5" id="KW-0418">Kinase</keyword>
<dbReference type="InterPro" id="IPR011009">
    <property type="entry name" value="Kinase-like_dom_sf"/>
</dbReference>
<dbReference type="InterPro" id="IPR008271">
    <property type="entry name" value="Ser/Thr_kinase_AS"/>
</dbReference>
<dbReference type="GO" id="GO:0004674">
    <property type="term" value="F:protein serine/threonine kinase activity"/>
    <property type="evidence" value="ECO:0007669"/>
    <property type="project" value="UniProtKB-KW"/>
</dbReference>
<evidence type="ECO:0000313" key="6">
    <source>
        <dbReference type="Proteomes" id="UP000192511"/>
    </source>
</evidence>
<evidence type="ECO:0000256" key="3">
    <source>
        <dbReference type="PROSITE-ProRule" id="PRU10141"/>
    </source>
</evidence>
<evidence type="ECO:0000256" key="2">
    <source>
        <dbReference type="ARBA" id="ARBA00022840"/>
    </source>
</evidence>
<keyword evidence="1 3" id="KW-0547">Nucleotide-binding</keyword>
<gene>
    <name evidence="5" type="ORF">A6J39_020540</name>
</gene>
<evidence type="ECO:0000259" key="4">
    <source>
        <dbReference type="PROSITE" id="PS50011"/>
    </source>
</evidence>
<dbReference type="InterPro" id="IPR000719">
    <property type="entry name" value="Prot_kinase_dom"/>
</dbReference>
<dbReference type="PANTHER" id="PTHR44167">
    <property type="entry name" value="OVARIAN-SPECIFIC SERINE/THREONINE-PROTEIN KINASE LOK-RELATED"/>
    <property type="match status" value="1"/>
</dbReference>
<proteinExistence type="predicted"/>
<keyword evidence="5" id="KW-0723">Serine/threonine-protein kinase</keyword>
<feature type="domain" description="Protein kinase" evidence="4">
    <location>
        <begin position="42"/>
        <end position="302"/>
    </location>
</feature>
<keyword evidence="5" id="KW-0808">Transferase</keyword>
<dbReference type="Proteomes" id="UP000192511">
    <property type="component" value="Unassembled WGS sequence"/>
</dbReference>
<reference evidence="5" key="1">
    <citation type="submission" date="2017-12" db="EMBL/GenBank/DDBJ databases">
        <title>FDA dAtabase for Regulatory Grade micrObial Sequences (FDA-ARGOS): Supporting development and validation of Infectious Disease Dx tests.</title>
        <authorList>
            <person name="Kerrigan L."/>
            <person name="Tallon L.J."/>
            <person name="Sadzewicz L."/>
            <person name="Sengamalay N."/>
            <person name="Ott S."/>
            <person name="Godinez A."/>
            <person name="Nagaraj S."/>
            <person name="Vavikolanu K."/>
            <person name="Vyas G."/>
            <person name="Nadendla S."/>
            <person name="Aluvathingal J."/>
            <person name="Sichtig H."/>
        </authorList>
    </citation>
    <scope>NUCLEOTIDE SEQUENCE [LARGE SCALE GENOMIC DNA]</scope>
    <source>
        <strain evidence="5">FDAARGOS_200</strain>
    </source>
</reference>
<dbReference type="InterPro" id="IPR017441">
    <property type="entry name" value="Protein_kinase_ATP_BS"/>
</dbReference>
<comment type="caution">
    <text evidence="5">The sequence shown here is derived from an EMBL/GenBank/DDBJ whole genome shotgun (WGS) entry which is preliminary data.</text>
</comment>
<dbReference type="PROSITE" id="PS50011">
    <property type="entry name" value="PROTEIN_KINASE_DOM"/>
    <property type="match status" value="1"/>
</dbReference>
<dbReference type="RefSeq" id="WP_019232606.1">
    <property type="nucleotide sequence ID" value="NZ_CAAAHR010000003.1"/>
</dbReference>
<sequence length="461" mass="51931">MPPSLKSSPLLVKGQKIARDKSVLDSHTEISIENSEGAQDSYELMQTLGRGAFGKVSKAINSRTGSIRAIKKIKLEFKDSDQFIQDIEALEKEATVGAHASFTQALLFFPNIEKNRFDAYMVSEFCQGKDLKQFIQDGNYTPEEFLIIMRGMFGEMRRIHKLGIIHADFKPANFIVNDDLTVKIVDYGFATFQDEENPEPQGTPRYSPAELFSGASITQKGDIYSTGITAAEGLGLVHEEPLDLNGKKIVRLVANGNMEKDLAKCCPKLSSKQVKILADILQKMTKQSPSKRLSPEEFDEMLSIYDKEILKIPPVPEVVKNVDTLLKDVISMLESRVLKASPQEKQAIEQTLGETIFTSEQLKHPKTLYALREKIARSGQEERKDFTFARQIMGEFNYITKHRLSGNKFTSEHTSKLDSFKRKINQILPVEPWSKLSVAGSVAAVREEVEKQYQHNFSSLK</sequence>
<dbReference type="GO" id="GO:0005737">
    <property type="term" value="C:cytoplasm"/>
    <property type="evidence" value="ECO:0007669"/>
    <property type="project" value="TreeGrafter"/>
</dbReference>
<evidence type="ECO:0000256" key="1">
    <source>
        <dbReference type="ARBA" id="ARBA00022741"/>
    </source>
</evidence>
<dbReference type="EMBL" id="NBTX02000004">
    <property type="protein sequence ID" value="PNL63392.1"/>
    <property type="molecule type" value="Genomic_DNA"/>
</dbReference>
<dbReference type="Pfam" id="PF00069">
    <property type="entry name" value="Pkinase"/>
    <property type="match status" value="1"/>
</dbReference>
<organism evidence="5 6">
    <name type="scientific">Legionella anisa</name>
    <dbReference type="NCBI Taxonomy" id="28082"/>
    <lineage>
        <taxon>Bacteria</taxon>
        <taxon>Pseudomonadati</taxon>
        <taxon>Pseudomonadota</taxon>
        <taxon>Gammaproteobacteria</taxon>
        <taxon>Legionellales</taxon>
        <taxon>Legionellaceae</taxon>
        <taxon>Legionella</taxon>
    </lineage>
</organism>
<dbReference type="Gene3D" id="1.10.510.10">
    <property type="entry name" value="Transferase(Phosphotransferase) domain 1"/>
    <property type="match status" value="1"/>
</dbReference>
<dbReference type="SUPFAM" id="SSF56112">
    <property type="entry name" value="Protein kinase-like (PK-like)"/>
    <property type="match status" value="1"/>
</dbReference>
<accession>A0AAX0WXI5</accession>
<dbReference type="Gene3D" id="3.30.200.20">
    <property type="entry name" value="Phosphorylase Kinase, domain 1"/>
    <property type="match status" value="1"/>
</dbReference>
<evidence type="ECO:0000313" key="5">
    <source>
        <dbReference type="EMBL" id="PNL63392.1"/>
    </source>
</evidence>
<feature type="binding site" evidence="3">
    <location>
        <position position="72"/>
    </location>
    <ligand>
        <name>ATP</name>
        <dbReference type="ChEBI" id="CHEBI:30616"/>
    </ligand>
</feature>
<dbReference type="PROSITE" id="PS00107">
    <property type="entry name" value="PROTEIN_KINASE_ATP"/>
    <property type="match status" value="1"/>
</dbReference>